<gene>
    <name evidence="1" type="ORF">DHW03_15000</name>
</gene>
<proteinExistence type="predicted"/>
<comment type="caution">
    <text evidence="1">The sequence shown here is derived from an EMBL/GenBank/DDBJ whole genome shotgun (WGS) entry which is preliminary data.</text>
</comment>
<dbReference type="OrthoDB" id="1417318at2"/>
<accession>A0A317EHP1</accession>
<dbReference type="Proteomes" id="UP000245379">
    <property type="component" value="Unassembled WGS sequence"/>
</dbReference>
<dbReference type="AlphaFoldDB" id="A0A317EHP1"/>
<organism evidence="1 2">
    <name type="scientific">Pedobacter yonginense</name>
    <dbReference type="NCBI Taxonomy" id="651869"/>
    <lineage>
        <taxon>Bacteria</taxon>
        <taxon>Pseudomonadati</taxon>
        <taxon>Bacteroidota</taxon>
        <taxon>Sphingobacteriia</taxon>
        <taxon>Sphingobacteriales</taxon>
        <taxon>Sphingobacteriaceae</taxon>
        <taxon>Pedobacter</taxon>
    </lineage>
</organism>
<sequence length="424" mass="48370">MKMISILIIANENSIEYANDFYNLFISPIYHSDYNFSFNFETISSLNTGLHQSTASIMIVFNPETLFQLHRKIKINQSIIYICNDENGRNLPPTLPYLNKIIMVNGNVESHSFWGTPIELISVIPLNFIHKTSGLKHAQTSDKVMKIRYDIGNEELLTAKKVIKIFNHNPSYQLDIFTKELNEFMLKGFYNENINFYPLNSNESQNITDYDLFIGSDNGIARAIVMHVPAFVVGSHGLGGIVESENLEHYYRTGFKGRIGGILGEEVPVKLLEILFSDAIEKIELHNKNGLALVNPDKVEELFGDSNEISIKKILDVLDYTIRKRHSILDPVIFDSLSIKVNSYIKSICYGQEHIIINNITGRLIGTLNDDEYQIFSKCGQSITVAKLHELTPDFEREDINDFLIQLWENSIVDLTPNTLFKYG</sequence>
<keyword evidence="2" id="KW-1185">Reference proteome</keyword>
<reference evidence="1 2" key="1">
    <citation type="submission" date="2018-05" db="EMBL/GenBank/DDBJ databases">
        <title>Pedobacter paludis sp. nov., isolated from wetland soil.</title>
        <authorList>
            <person name="Zhang Y."/>
            <person name="Wang G."/>
        </authorList>
    </citation>
    <scope>NUCLEOTIDE SEQUENCE [LARGE SCALE GENOMIC DNA]</scope>
    <source>
        <strain evidence="1 2">KCTC22721</strain>
    </source>
</reference>
<evidence type="ECO:0000313" key="1">
    <source>
        <dbReference type="EMBL" id="PWS26104.1"/>
    </source>
</evidence>
<evidence type="ECO:0000313" key="2">
    <source>
        <dbReference type="Proteomes" id="UP000245379"/>
    </source>
</evidence>
<name>A0A317EHP1_9SPHI</name>
<dbReference type="EMBL" id="QGNZ01000004">
    <property type="protein sequence ID" value="PWS26104.1"/>
    <property type="molecule type" value="Genomic_DNA"/>
</dbReference>
<protein>
    <submittedName>
        <fullName evidence="1">Uncharacterized protein</fullName>
    </submittedName>
</protein>